<dbReference type="EMBL" id="JAJTJA010000005">
    <property type="protein sequence ID" value="KAH8698504.1"/>
    <property type="molecule type" value="Genomic_DNA"/>
</dbReference>
<dbReference type="InterPro" id="IPR056884">
    <property type="entry name" value="NPHP3-like_N"/>
</dbReference>
<accession>A0AAD4Q1A3</accession>
<feature type="repeat" description="ANK" evidence="2">
    <location>
        <begin position="726"/>
        <end position="758"/>
    </location>
</feature>
<organism evidence="6 7">
    <name type="scientific">Talaromyces proteolyticus</name>
    <dbReference type="NCBI Taxonomy" id="1131652"/>
    <lineage>
        <taxon>Eukaryota</taxon>
        <taxon>Fungi</taxon>
        <taxon>Dikarya</taxon>
        <taxon>Ascomycota</taxon>
        <taxon>Pezizomycotina</taxon>
        <taxon>Eurotiomycetes</taxon>
        <taxon>Eurotiomycetidae</taxon>
        <taxon>Eurotiales</taxon>
        <taxon>Trichocomaceae</taxon>
        <taxon>Talaromyces</taxon>
        <taxon>Talaromyces sect. Bacilispori</taxon>
    </lineage>
</organism>
<keyword evidence="2" id="KW-0040">ANK repeat</keyword>
<dbReference type="Gene3D" id="3.40.50.300">
    <property type="entry name" value="P-loop containing nucleotide triphosphate hydrolases"/>
    <property type="match status" value="1"/>
</dbReference>
<evidence type="ECO:0000313" key="6">
    <source>
        <dbReference type="EMBL" id="KAH8698504.1"/>
    </source>
</evidence>
<dbReference type="PANTHER" id="PTHR10039">
    <property type="entry name" value="AMELOGENIN"/>
    <property type="match status" value="1"/>
</dbReference>
<keyword evidence="3" id="KW-0175">Coiled coil</keyword>
<proteinExistence type="predicted"/>
<evidence type="ECO:0000256" key="3">
    <source>
        <dbReference type="SAM" id="Coils"/>
    </source>
</evidence>
<dbReference type="InterPro" id="IPR002110">
    <property type="entry name" value="Ankyrin_rpt"/>
</dbReference>
<feature type="repeat" description="ANK" evidence="2">
    <location>
        <begin position="761"/>
        <end position="793"/>
    </location>
</feature>
<dbReference type="PANTHER" id="PTHR10039:SF15">
    <property type="entry name" value="NACHT DOMAIN-CONTAINING PROTEIN"/>
    <property type="match status" value="1"/>
</dbReference>
<feature type="repeat" description="ANK" evidence="2">
    <location>
        <begin position="796"/>
        <end position="828"/>
    </location>
</feature>
<dbReference type="GeneID" id="70244214"/>
<evidence type="ECO:0000259" key="4">
    <source>
        <dbReference type="Pfam" id="PF22939"/>
    </source>
</evidence>
<dbReference type="RefSeq" id="XP_046072968.1">
    <property type="nucleotide sequence ID" value="XM_046213927.1"/>
</dbReference>
<gene>
    <name evidence="6" type="ORF">BGW36DRAFT_358040</name>
</gene>
<protein>
    <submittedName>
        <fullName evidence="6">Ankyrin repeat-containing domain protein</fullName>
    </submittedName>
</protein>
<evidence type="ECO:0000256" key="2">
    <source>
        <dbReference type="PROSITE-ProRule" id="PRU00023"/>
    </source>
</evidence>
<feature type="domain" description="GPI inositol-deacylase winged helix" evidence="4">
    <location>
        <begin position="465"/>
        <end position="541"/>
    </location>
</feature>
<dbReference type="SUPFAM" id="SSF48403">
    <property type="entry name" value="Ankyrin repeat"/>
    <property type="match status" value="1"/>
</dbReference>
<dbReference type="PROSITE" id="PS50088">
    <property type="entry name" value="ANK_REPEAT"/>
    <property type="match status" value="5"/>
</dbReference>
<dbReference type="SUPFAM" id="SSF52540">
    <property type="entry name" value="P-loop containing nucleoside triphosphate hydrolases"/>
    <property type="match status" value="1"/>
</dbReference>
<dbReference type="InterPro" id="IPR027417">
    <property type="entry name" value="P-loop_NTPase"/>
</dbReference>
<feature type="repeat" description="ANK" evidence="2">
    <location>
        <begin position="834"/>
        <end position="863"/>
    </location>
</feature>
<feature type="coiled-coil region" evidence="3">
    <location>
        <begin position="24"/>
        <end position="97"/>
    </location>
</feature>
<dbReference type="Proteomes" id="UP001201262">
    <property type="component" value="Unassembled WGS sequence"/>
</dbReference>
<name>A0AAD4Q1A3_9EURO</name>
<evidence type="ECO:0000259" key="5">
    <source>
        <dbReference type="Pfam" id="PF24883"/>
    </source>
</evidence>
<dbReference type="Pfam" id="PF22939">
    <property type="entry name" value="WHD_GPIID"/>
    <property type="match status" value="1"/>
</dbReference>
<evidence type="ECO:0000313" key="7">
    <source>
        <dbReference type="Proteomes" id="UP001201262"/>
    </source>
</evidence>
<dbReference type="AlphaFoldDB" id="A0AAD4Q1A3"/>
<feature type="domain" description="Nephrocystin 3-like N-terminal" evidence="5">
    <location>
        <begin position="183"/>
        <end position="353"/>
    </location>
</feature>
<dbReference type="Gene3D" id="1.25.40.20">
    <property type="entry name" value="Ankyrin repeat-containing domain"/>
    <property type="match status" value="2"/>
</dbReference>
<dbReference type="InterPro" id="IPR036770">
    <property type="entry name" value="Ankyrin_rpt-contain_sf"/>
</dbReference>
<feature type="repeat" description="ANK" evidence="2">
    <location>
        <begin position="902"/>
        <end position="934"/>
    </location>
</feature>
<keyword evidence="7" id="KW-1185">Reference proteome</keyword>
<dbReference type="SMART" id="SM00248">
    <property type="entry name" value="ANK"/>
    <property type="match status" value="9"/>
</dbReference>
<evidence type="ECO:0000256" key="1">
    <source>
        <dbReference type="ARBA" id="ARBA00022737"/>
    </source>
</evidence>
<dbReference type="PROSITE" id="PS50297">
    <property type="entry name" value="ANK_REP_REGION"/>
    <property type="match status" value="3"/>
</dbReference>
<keyword evidence="1" id="KW-0677">Repeat</keyword>
<dbReference type="Pfam" id="PF12796">
    <property type="entry name" value="Ank_2"/>
    <property type="match status" value="4"/>
</dbReference>
<dbReference type="InterPro" id="IPR054471">
    <property type="entry name" value="GPIID_WHD"/>
</dbReference>
<reference evidence="6" key="1">
    <citation type="submission" date="2021-12" db="EMBL/GenBank/DDBJ databases">
        <title>Convergent genome expansion in fungi linked to evolution of root-endophyte symbiosis.</title>
        <authorList>
            <consortium name="DOE Joint Genome Institute"/>
            <person name="Ke Y.-H."/>
            <person name="Bonito G."/>
            <person name="Liao H.-L."/>
            <person name="Looney B."/>
            <person name="Rojas-Flechas A."/>
            <person name="Nash J."/>
            <person name="Hameed K."/>
            <person name="Schadt C."/>
            <person name="Martin F."/>
            <person name="Crous P.W."/>
            <person name="Miettinen O."/>
            <person name="Magnuson J.K."/>
            <person name="Labbe J."/>
            <person name="Jacobson D."/>
            <person name="Doktycz M.J."/>
            <person name="Veneault-Fourrey C."/>
            <person name="Kuo A."/>
            <person name="Mondo S."/>
            <person name="Calhoun S."/>
            <person name="Riley R."/>
            <person name="Ohm R."/>
            <person name="LaButti K."/>
            <person name="Andreopoulos B."/>
            <person name="Pangilinan J."/>
            <person name="Nolan M."/>
            <person name="Tritt A."/>
            <person name="Clum A."/>
            <person name="Lipzen A."/>
            <person name="Daum C."/>
            <person name="Barry K."/>
            <person name="Grigoriev I.V."/>
            <person name="Vilgalys R."/>
        </authorList>
    </citation>
    <scope>NUCLEOTIDE SEQUENCE</scope>
    <source>
        <strain evidence="6">PMI_201</strain>
    </source>
</reference>
<sequence length="1067" mass="118018">MDGLSAAASVIAVIQITGTVVSLCSDYLKAVKNAKHDIERLQGELIDLSTTLQGAQKLLDSPRASKLETSQGFRGALNDCSLQLKDLEAKLKGKLEAVQIIRSFKIRSLKWPLESKDVQNIIEIIRKSKHTFVSALNIDQTTLLLDNLERVEAKEQLEILEWISRVPYGKHHNVVKEARTASTCDWLLDHERFHEWENSNVSVVLWLQGSPGAGKTFLASKVIDHVQGLLDNSPKKNEGFAFFYCNRNETERREPLSVLQSYARQLSTPSGNLNGVPKRLYSLYWNMKQKGSDLGFKSCKDELLELTNIYESTTLVLDALDECELDSRSQLIETIEFLTTNSKSLIRVFISSRPDRDIKNRFVDKPNIEIQATHNAEDIRKFVNGEIVKHGNWAEMSPALQEDIVEVLLENSDGMFQWVYLQVKQILDLESEEAIRARLGKLPETLKEAYDEIYSKIQVRNEYDKLLADRAIMWVMCAFAPLNSEQLLAAIRLDFNDITCLASEINESQLLHICNHLLILDSQRGIWRFSHLSVREYFQKKHWTIEQAHCHTAKVCLALLIETYKELRTSEKPDNSRNQDVFNPGHQLHKEYCGGYWMEHVQTQENLEKDSVLADLLKSFLGSPIESSAQYRGWHHGVRSRGHIYRYDDSPVSDCARAPNNSGVYAMCCFSFYTILSDWWDDAEIWLPEIKHDSDSLLVLAALSGSLPICEILIKGGFDVNMQHGDYGSALAAAAEIGNTEIVKFLVGKGARIDLLLSTGDYGSALAAAAAMGNTEIVKFLVEKGAHIDLLLSTGRCGSALTVAAAGGDTEIVKFLVEKGAHIDLLLSTGFYGSALAAAAAMGNTEIVKFLIEKGAHIGLLLSTGRCGSALTAAAARIEITDSVKFLVEKGAHIDLLLSTGDYGSALAAAAAMGNTEIVKFLVEKGAHIDLLLSTGDYGSALAAAAAAYGGSIKCVKFLVEQGAEIDLVLQTGDYGSALVAAAYWGSKSCVKCLIDAGANVNLRLKTGLYADALCAAQADLPVDLEADEWDDSIDSDFYMATRRRKDQVIELLRYHGAVDDEETLTD</sequence>
<comment type="caution">
    <text evidence="6">The sequence shown here is derived from an EMBL/GenBank/DDBJ whole genome shotgun (WGS) entry which is preliminary data.</text>
</comment>
<dbReference type="Pfam" id="PF24883">
    <property type="entry name" value="NPHP3_N"/>
    <property type="match status" value="1"/>
</dbReference>